<evidence type="ECO:0000256" key="2">
    <source>
        <dbReference type="SAM" id="Phobius"/>
    </source>
</evidence>
<keyword evidence="2" id="KW-0472">Membrane</keyword>
<feature type="transmembrane region" description="Helical" evidence="2">
    <location>
        <begin position="168"/>
        <end position="192"/>
    </location>
</feature>
<evidence type="ECO:0000313" key="3">
    <source>
        <dbReference type="EMBL" id="KGN01050.1"/>
    </source>
</evidence>
<feature type="transmembrane region" description="Helical" evidence="2">
    <location>
        <begin position="21"/>
        <end position="39"/>
    </location>
</feature>
<sequence length="210" mass="23997">MLKIIGRLMGLKGEELKYNKEILIFMIISASIFLILGLVHTKQGSQIVYANKLNVLILSKSENEGISNDDINKIIADYKETVPVNITEFEVYDIKDRVDNYIDELKGKNNIKLNKIIDKLEEANKSNKKETLIKNLKQINLEEMLKKISKTEITKEKLQSVASWQENIFLSIVYLGIATIISFAAIIVKIFCNIDLSSNKKDTSPKNLYR</sequence>
<comment type="caution">
    <text evidence="3">The sequence shown here is derived from an EMBL/GenBank/DDBJ whole genome shotgun (WGS) entry which is preliminary data.</text>
</comment>
<accession>A0A0A0IHV8</accession>
<keyword evidence="2" id="KW-0812">Transmembrane</keyword>
<dbReference type="Proteomes" id="UP000030014">
    <property type="component" value="Unassembled WGS sequence"/>
</dbReference>
<keyword evidence="2" id="KW-1133">Transmembrane helix</keyword>
<reference evidence="3 4" key="1">
    <citation type="submission" date="2014-01" db="EMBL/GenBank/DDBJ databases">
        <title>Plasmidome dynamics in the species complex Clostridium novyi sensu lato converts strains of independent lineages into distinctly different pathogens.</title>
        <authorList>
            <person name="Skarin H."/>
            <person name="Segerman B."/>
        </authorList>
    </citation>
    <scope>NUCLEOTIDE SEQUENCE [LARGE SCALE GENOMIC DNA]</scope>
    <source>
        <strain evidence="3 4">DC5</strain>
    </source>
</reference>
<gene>
    <name evidence="3" type="ORF">Z955_02100</name>
</gene>
<proteinExistence type="predicted"/>
<dbReference type="EMBL" id="JDRY01000010">
    <property type="protein sequence ID" value="KGN01050.1"/>
    <property type="molecule type" value="Genomic_DNA"/>
</dbReference>
<organism evidence="3 4">
    <name type="scientific">Clostridium botulinum C/D str. DC5</name>
    <dbReference type="NCBI Taxonomy" id="1443128"/>
    <lineage>
        <taxon>Bacteria</taxon>
        <taxon>Bacillati</taxon>
        <taxon>Bacillota</taxon>
        <taxon>Clostridia</taxon>
        <taxon>Eubacteriales</taxon>
        <taxon>Clostridiaceae</taxon>
        <taxon>Clostridium</taxon>
    </lineage>
</organism>
<dbReference type="AlphaFoldDB" id="A0A0A0IHV8"/>
<protein>
    <submittedName>
        <fullName evidence="3">Uncharacterized protein</fullName>
    </submittedName>
</protein>
<evidence type="ECO:0000256" key="1">
    <source>
        <dbReference type="SAM" id="Coils"/>
    </source>
</evidence>
<evidence type="ECO:0000313" key="4">
    <source>
        <dbReference type="Proteomes" id="UP000030014"/>
    </source>
</evidence>
<feature type="coiled-coil region" evidence="1">
    <location>
        <begin position="110"/>
        <end position="161"/>
    </location>
</feature>
<dbReference type="RefSeq" id="WP_039259041.1">
    <property type="nucleotide sequence ID" value="NZ_JDRY01000010.1"/>
</dbReference>
<keyword evidence="1" id="KW-0175">Coiled coil</keyword>
<name>A0A0A0IHV8_CLOBO</name>